<dbReference type="CDD" id="cd00037">
    <property type="entry name" value="CLECT"/>
    <property type="match status" value="1"/>
</dbReference>
<evidence type="ECO:0000313" key="4">
    <source>
        <dbReference type="Proteomes" id="UP000230750"/>
    </source>
</evidence>
<dbReference type="PANTHER" id="PTHR22991">
    <property type="entry name" value="PROTEIN CBG13490"/>
    <property type="match status" value="1"/>
</dbReference>
<sequence length="335" mass="38056">MIVNATTPATRGDARVSCEGNYSHLVIIDNQQENDFLHNAINGSDASYWIGAYGIPRSATWSNLTFEGVDLNQSLYWDDGSMMKYHSFHFNILDTFNSKSGCYAMKTTDGVFIWRDLPCFKSVGYICEYEDQMKVKPCPADVHVMKLDNGTWIPPLRSWENSTLLANVTNIQMNGRRFTDELQTYFFDSLNNFVYRWADGSWCSLQTLRVIWNTFDGGQLVPSTMRYTCQKRLLNQHEASEACRFLGGKLVSASAVSSSTNFDCNHHQSNRLVWVSSQLNETTDMWYDGDSPADSPSLLDTYMGEKCAALDLTSGIVFAENCQNKNWYACQRNLL</sequence>
<gene>
    <name evidence="3" type="ORF">BSL78_19627</name>
</gene>
<dbReference type="InterPro" id="IPR016187">
    <property type="entry name" value="CTDL_fold"/>
</dbReference>
<accession>A0A2G8K6E5</accession>
<evidence type="ECO:0000259" key="2">
    <source>
        <dbReference type="PROSITE" id="PS50041"/>
    </source>
</evidence>
<reference evidence="3 4" key="1">
    <citation type="journal article" date="2017" name="PLoS Biol.">
        <title>The sea cucumber genome provides insights into morphological evolution and visceral regeneration.</title>
        <authorList>
            <person name="Zhang X."/>
            <person name="Sun L."/>
            <person name="Yuan J."/>
            <person name="Sun Y."/>
            <person name="Gao Y."/>
            <person name="Zhang L."/>
            <person name="Li S."/>
            <person name="Dai H."/>
            <person name="Hamel J.F."/>
            <person name="Liu C."/>
            <person name="Yu Y."/>
            <person name="Liu S."/>
            <person name="Lin W."/>
            <person name="Guo K."/>
            <person name="Jin S."/>
            <person name="Xu P."/>
            <person name="Storey K.B."/>
            <person name="Huan P."/>
            <person name="Zhang T."/>
            <person name="Zhou Y."/>
            <person name="Zhang J."/>
            <person name="Lin C."/>
            <person name="Li X."/>
            <person name="Xing L."/>
            <person name="Huo D."/>
            <person name="Sun M."/>
            <person name="Wang L."/>
            <person name="Mercier A."/>
            <person name="Li F."/>
            <person name="Yang H."/>
            <person name="Xiang J."/>
        </authorList>
    </citation>
    <scope>NUCLEOTIDE SEQUENCE [LARGE SCALE GENOMIC DNA]</scope>
    <source>
        <strain evidence="3">Shaxun</strain>
        <tissue evidence="3">Muscle</tissue>
    </source>
</reference>
<dbReference type="Pfam" id="PF00059">
    <property type="entry name" value="Lectin_C"/>
    <property type="match status" value="1"/>
</dbReference>
<dbReference type="InterPro" id="IPR018378">
    <property type="entry name" value="C-type_lectin_CS"/>
</dbReference>
<organism evidence="3 4">
    <name type="scientific">Stichopus japonicus</name>
    <name type="common">Sea cucumber</name>
    <dbReference type="NCBI Taxonomy" id="307972"/>
    <lineage>
        <taxon>Eukaryota</taxon>
        <taxon>Metazoa</taxon>
        <taxon>Echinodermata</taxon>
        <taxon>Eleutherozoa</taxon>
        <taxon>Echinozoa</taxon>
        <taxon>Holothuroidea</taxon>
        <taxon>Aspidochirotacea</taxon>
        <taxon>Aspidochirotida</taxon>
        <taxon>Stichopodidae</taxon>
        <taxon>Apostichopus</taxon>
    </lineage>
</organism>
<dbReference type="OrthoDB" id="6369810at2759"/>
<dbReference type="PANTHER" id="PTHR22991:SF40">
    <property type="entry name" value="PROTEIN CBG13490"/>
    <property type="match status" value="1"/>
</dbReference>
<keyword evidence="3" id="KW-0675">Receptor</keyword>
<dbReference type="Gene3D" id="3.10.100.10">
    <property type="entry name" value="Mannose-Binding Protein A, subunit A"/>
    <property type="match status" value="2"/>
</dbReference>
<dbReference type="SUPFAM" id="SSF56436">
    <property type="entry name" value="C-type lectin-like"/>
    <property type="match status" value="2"/>
</dbReference>
<name>A0A2G8K6E5_STIJA</name>
<dbReference type="EMBL" id="MRZV01000843">
    <property type="protein sequence ID" value="PIK43529.1"/>
    <property type="molecule type" value="Genomic_DNA"/>
</dbReference>
<proteinExistence type="predicted"/>
<evidence type="ECO:0000256" key="1">
    <source>
        <dbReference type="ARBA" id="ARBA00023157"/>
    </source>
</evidence>
<dbReference type="InterPro" id="IPR016186">
    <property type="entry name" value="C-type_lectin-like/link_sf"/>
</dbReference>
<dbReference type="AlphaFoldDB" id="A0A2G8K6E5"/>
<dbReference type="InterPro" id="IPR001304">
    <property type="entry name" value="C-type_lectin-like"/>
</dbReference>
<dbReference type="InterPro" id="IPR050976">
    <property type="entry name" value="Snaclec"/>
</dbReference>
<evidence type="ECO:0000313" key="3">
    <source>
        <dbReference type="EMBL" id="PIK43529.1"/>
    </source>
</evidence>
<dbReference type="Proteomes" id="UP000230750">
    <property type="component" value="Unassembled WGS sequence"/>
</dbReference>
<comment type="caution">
    <text evidence="3">The sequence shown here is derived from an EMBL/GenBank/DDBJ whole genome shotgun (WGS) entry which is preliminary data.</text>
</comment>
<dbReference type="SMART" id="SM00034">
    <property type="entry name" value="CLECT"/>
    <property type="match status" value="2"/>
</dbReference>
<dbReference type="PROSITE" id="PS00615">
    <property type="entry name" value="C_TYPE_LECTIN_1"/>
    <property type="match status" value="1"/>
</dbReference>
<feature type="domain" description="C-type lectin" evidence="2">
    <location>
        <begin position="13"/>
        <end position="128"/>
    </location>
</feature>
<dbReference type="PROSITE" id="PS50041">
    <property type="entry name" value="C_TYPE_LECTIN_2"/>
    <property type="match status" value="1"/>
</dbReference>
<keyword evidence="4" id="KW-1185">Reference proteome</keyword>
<keyword evidence="1" id="KW-1015">Disulfide bond</keyword>
<protein>
    <submittedName>
        <fullName evidence="3">Asialoglycoprotein receptor 2</fullName>
    </submittedName>
</protein>